<keyword evidence="6" id="KW-0378">Hydrolase</keyword>
<dbReference type="InterPro" id="IPR013235">
    <property type="entry name" value="PPP_dom"/>
</dbReference>
<feature type="domain" description="Serine/threonine specific protein phosphatases" evidence="10">
    <location>
        <begin position="180"/>
        <end position="457"/>
    </location>
</feature>
<keyword evidence="7 9" id="KW-0802">TPR repeat</keyword>
<evidence type="ECO:0000313" key="11">
    <source>
        <dbReference type="EMBL" id="CAG5105376.1"/>
    </source>
</evidence>
<evidence type="ECO:0000313" key="12">
    <source>
        <dbReference type="Proteomes" id="UP001158576"/>
    </source>
</evidence>
<accession>A0ABN7SZ23</accession>
<dbReference type="PANTHER" id="PTHR45668">
    <property type="entry name" value="SERINE/THREONINE-PROTEIN PHOSPHATASE 5-RELATED"/>
    <property type="match status" value="1"/>
</dbReference>
<evidence type="ECO:0000256" key="5">
    <source>
        <dbReference type="ARBA" id="ARBA00022737"/>
    </source>
</evidence>
<dbReference type="EMBL" id="OU015566">
    <property type="protein sequence ID" value="CAG5105376.1"/>
    <property type="molecule type" value="Genomic_DNA"/>
</dbReference>
<dbReference type="Pfam" id="PF08321">
    <property type="entry name" value="PPP5"/>
    <property type="match status" value="1"/>
</dbReference>
<evidence type="ECO:0000256" key="4">
    <source>
        <dbReference type="ARBA" id="ARBA00022723"/>
    </source>
</evidence>
<dbReference type="SUPFAM" id="SSF48452">
    <property type="entry name" value="TPR-like"/>
    <property type="match status" value="1"/>
</dbReference>
<dbReference type="SMART" id="SM00156">
    <property type="entry name" value="PP2Ac"/>
    <property type="match status" value="1"/>
</dbReference>
<evidence type="ECO:0000256" key="7">
    <source>
        <dbReference type="ARBA" id="ARBA00022803"/>
    </source>
</evidence>
<dbReference type="Gene3D" id="1.25.40.10">
    <property type="entry name" value="Tetratricopeptide repeat domain"/>
    <property type="match status" value="1"/>
</dbReference>
<evidence type="ECO:0000259" key="10">
    <source>
        <dbReference type="SMART" id="SM00156"/>
    </source>
</evidence>
<feature type="repeat" description="TPR" evidence="9">
    <location>
        <begin position="5"/>
        <end position="38"/>
    </location>
</feature>
<dbReference type="SUPFAM" id="SSF56300">
    <property type="entry name" value="Metallo-dependent phosphatases"/>
    <property type="match status" value="1"/>
</dbReference>
<proteinExistence type="inferred from homology"/>
<comment type="similarity">
    <text evidence="2">Belongs to the PPP phosphatase family. PP-5 (PP-T) subfamily.</text>
</comment>
<dbReference type="InterPro" id="IPR029052">
    <property type="entry name" value="Metallo-depent_PP-like"/>
</dbReference>
<keyword evidence="8" id="KW-0464">Manganese</keyword>
<protein>
    <recommendedName>
        <fullName evidence="3">protein-serine/threonine phosphatase</fullName>
        <ecNumber evidence="3">3.1.3.16</ecNumber>
    </recommendedName>
</protein>
<keyword evidence="12" id="KW-1185">Reference proteome</keyword>
<evidence type="ECO:0000256" key="9">
    <source>
        <dbReference type="PROSITE-ProRule" id="PRU00339"/>
    </source>
</evidence>
<dbReference type="Pfam" id="PF00149">
    <property type="entry name" value="Metallophos"/>
    <property type="match status" value="1"/>
</dbReference>
<sequence length="477" mass="54345">MDPAAEELKNQANEVFKNKDYERALELYSKAIEVDGTSAVLYSNRSFAYLKTESFGAALEDAGRAIECDPKYIKGYYRRASANMAMGQFSKALKDYESVFKVKPKDPDVRKKVTECRKIVKQRAFERAIASEEKEEAPLTNYENITVSDSYKGPRLNENCQPTVEFMEQLETTFKAQKELHKRYIFHMLTIALEKFRKLPTMIDISVPDDGKLTVCGDTHGQYYDLCNIFKLNGPPSPENPYLFNGDFVDRGSWGLEVFMTLLGWWLHDPKCMYLTRGNHETKNMNELYGFEGEVKHKVGPNAFRTFQTLFQSLPVAYLINKRVLVMHGGLPMVDNIELDDIRKLDRFCEPGEAGTLTDLLWADPQDAPGRGTSKRGTSAQFGPDITAEFCKQNGLDYIIRSHEVKEKGWESAHNGKCWTIFSAPNYCDQRGNDGAYLTIRPDNNLVPIPNEFKAVEHPPCQPMMYANPMMRMAGLI</sequence>
<comment type="cofactor">
    <cofactor evidence="1">
        <name>Mn(2+)</name>
        <dbReference type="ChEBI" id="CHEBI:29035"/>
    </cofactor>
</comment>
<dbReference type="Proteomes" id="UP001158576">
    <property type="component" value="Chromosome 1"/>
</dbReference>
<dbReference type="InterPro" id="IPR004843">
    <property type="entry name" value="Calcineurin-like_PHP"/>
</dbReference>
<dbReference type="InterPro" id="IPR011990">
    <property type="entry name" value="TPR-like_helical_dom_sf"/>
</dbReference>
<dbReference type="SMART" id="SM00028">
    <property type="entry name" value="TPR"/>
    <property type="match status" value="3"/>
</dbReference>
<dbReference type="PIRSF" id="PIRSF033096">
    <property type="entry name" value="PPPtase_5"/>
    <property type="match status" value="1"/>
</dbReference>
<organism evidence="11 12">
    <name type="scientific">Oikopleura dioica</name>
    <name type="common">Tunicate</name>
    <dbReference type="NCBI Taxonomy" id="34765"/>
    <lineage>
        <taxon>Eukaryota</taxon>
        <taxon>Metazoa</taxon>
        <taxon>Chordata</taxon>
        <taxon>Tunicata</taxon>
        <taxon>Appendicularia</taxon>
        <taxon>Copelata</taxon>
        <taxon>Oikopleuridae</taxon>
        <taxon>Oikopleura</taxon>
    </lineage>
</organism>
<evidence type="ECO:0000256" key="1">
    <source>
        <dbReference type="ARBA" id="ARBA00001936"/>
    </source>
</evidence>
<dbReference type="InterPro" id="IPR019734">
    <property type="entry name" value="TPR_rpt"/>
</dbReference>
<evidence type="ECO:0000256" key="6">
    <source>
        <dbReference type="ARBA" id="ARBA00022801"/>
    </source>
</evidence>
<keyword evidence="4" id="KW-0479">Metal-binding</keyword>
<dbReference type="CDD" id="cd07417">
    <property type="entry name" value="MPP_PP5_C"/>
    <property type="match status" value="1"/>
</dbReference>
<gene>
    <name evidence="11" type="ORF">OKIOD_LOCUS10841</name>
</gene>
<evidence type="ECO:0000256" key="8">
    <source>
        <dbReference type="ARBA" id="ARBA00023211"/>
    </source>
</evidence>
<dbReference type="PRINTS" id="PR00114">
    <property type="entry name" value="STPHPHTASE"/>
</dbReference>
<keyword evidence="5" id="KW-0677">Repeat</keyword>
<evidence type="ECO:0000256" key="3">
    <source>
        <dbReference type="ARBA" id="ARBA00013081"/>
    </source>
</evidence>
<dbReference type="Gene3D" id="3.60.21.10">
    <property type="match status" value="1"/>
</dbReference>
<name>A0ABN7SZ23_OIKDI</name>
<dbReference type="Pfam" id="PF13181">
    <property type="entry name" value="TPR_8"/>
    <property type="match status" value="1"/>
</dbReference>
<dbReference type="PROSITE" id="PS50005">
    <property type="entry name" value="TPR"/>
    <property type="match status" value="2"/>
</dbReference>
<dbReference type="PANTHER" id="PTHR45668:SF5">
    <property type="entry name" value="SERINE_THREONINE-PROTEIN PHOSPHATASE 5"/>
    <property type="match status" value="1"/>
</dbReference>
<dbReference type="EC" id="3.1.3.16" evidence="3"/>
<reference evidence="11 12" key="1">
    <citation type="submission" date="2021-04" db="EMBL/GenBank/DDBJ databases">
        <authorList>
            <person name="Bliznina A."/>
        </authorList>
    </citation>
    <scope>NUCLEOTIDE SEQUENCE [LARGE SCALE GENOMIC DNA]</scope>
</reference>
<dbReference type="InterPro" id="IPR006186">
    <property type="entry name" value="Ser/Thr-sp_prot-phosphatase"/>
</dbReference>
<dbReference type="InterPro" id="IPR041753">
    <property type="entry name" value="PP5_C"/>
</dbReference>
<dbReference type="InterPro" id="IPR051134">
    <property type="entry name" value="PPP_phosphatase"/>
</dbReference>
<feature type="repeat" description="TPR" evidence="9">
    <location>
        <begin position="73"/>
        <end position="106"/>
    </location>
</feature>
<evidence type="ECO:0000256" key="2">
    <source>
        <dbReference type="ARBA" id="ARBA00008786"/>
    </source>
</evidence>